<dbReference type="InterPro" id="IPR050750">
    <property type="entry name" value="C5-MTase"/>
</dbReference>
<dbReference type="GO" id="GO:0032259">
    <property type="term" value="P:methylation"/>
    <property type="evidence" value="ECO:0007669"/>
    <property type="project" value="UniProtKB-KW"/>
</dbReference>
<reference evidence="8 9" key="1">
    <citation type="submission" date="2020-08" db="EMBL/GenBank/DDBJ databases">
        <title>Genome sequence of Nocardioides mesophilus KACC 16243T.</title>
        <authorList>
            <person name="Hyun D.-W."/>
            <person name="Bae J.-W."/>
        </authorList>
    </citation>
    <scope>NUCLEOTIDE SEQUENCE [LARGE SCALE GENOMIC DNA]</scope>
    <source>
        <strain evidence="8 9">KACC 16243</strain>
    </source>
</reference>
<evidence type="ECO:0000256" key="7">
    <source>
        <dbReference type="RuleBase" id="RU000417"/>
    </source>
</evidence>
<dbReference type="Gene3D" id="3.90.120.10">
    <property type="entry name" value="DNA Methylase, subunit A, domain 2"/>
    <property type="match status" value="1"/>
</dbReference>
<feature type="active site" evidence="5">
    <location>
        <position position="80"/>
    </location>
</feature>
<dbReference type="EMBL" id="CP060713">
    <property type="protein sequence ID" value="QNN51793.1"/>
    <property type="molecule type" value="Genomic_DNA"/>
</dbReference>
<keyword evidence="4" id="KW-0680">Restriction system</keyword>
<comment type="catalytic activity">
    <reaction evidence="7">
        <text>a 2'-deoxycytidine in DNA + S-adenosyl-L-methionine = a 5-methyl-2'-deoxycytidine in DNA + S-adenosyl-L-homocysteine + H(+)</text>
        <dbReference type="Rhea" id="RHEA:13681"/>
        <dbReference type="Rhea" id="RHEA-COMP:11369"/>
        <dbReference type="Rhea" id="RHEA-COMP:11370"/>
        <dbReference type="ChEBI" id="CHEBI:15378"/>
        <dbReference type="ChEBI" id="CHEBI:57856"/>
        <dbReference type="ChEBI" id="CHEBI:59789"/>
        <dbReference type="ChEBI" id="CHEBI:85452"/>
        <dbReference type="ChEBI" id="CHEBI:85454"/>
        <dbReference type="EC" id="2.1.1.37"/>
    </reaction>
</comment>
<evidence type="ECO:0000256" key="3">
    <source>
        <dbReference type="ARBA" id="ARBA00022691"/>
    </source>
</evidence>
<dbReference type="REBASE" id="443322">
    <property type="entry name" value="M.Nme15243ORF14755P"/>
</dbReference>
<dbReference type="PANTHER" id="PTHR46098">
    <property type="entry name" value="TRNA (CYTOSINE(38)-C(5))-METHYLTRANSFERASE"/>
    <property type="match status" value="1"/>
</dbReference>
<accession>A0A7G9R868</accession>
<dbReference type="InterPro" id="IPR018117">
    <property type="entry name" value="C5_DNA_meth_AS"/>
</dbReference>
<dbReference type="AlphaFoldDB" id="A0A7G9R868"/>
<comment type="similarity">
    <text evidence="5 6">Belongs to the class I-like SAM-binding methyltransferase superfamily. C5-methyltransferase family.</text>
</comment>
<dbReference type="SUPFAM" id="SSF53335">
    <property type="entry name" value="S-adenosyl-L-methionine-dependent methyltransferases"/>
    <property type="match status" value="1"/>
</dbReference>
<evidence type="ECO:0000313" key="9">
    <source>
        <dbReference type="Proteomes" id="UP000515947"/>
    </source>
</evidence>
<name>A0A7G9R868_9ACTN</name>
<dbReference type="Pfam" id="PF00145">
    <property type="entry name" value="DNA_methylase"/>
    <property type="match status" value="1"/>
</dbReference>
<dbReference type="InterPro" id="IPR029063">
    <property type="entry name" value="SAM-dependent_MTases_sf"/>
</dbReference>
<dbReference type="KEGG" id="nmes:H9L09_14755"/>
<dbReference type="NCBIfam" id="TIGR00675">
    <property type="entry name" value="dcm"/>
    <property type="match status" value="1"/>
</dbReference>
<keyword evidence="3 5" id="KW-0949">S-adenosyl-L-methionine</keyword>
<protein>
    <recommendedName>
        <fullName evidence="7">Cytosine-specific methyltransferase</fullName>
        <ecNumber evidence="7">2.1.1.37</ecNumber>
    </recommendedName>
</protein>
<sequence>MSNPAFRFIDLFAGIGGFHAVMKAFGGECVYAVEIDRQAATVYEANWGHQAFGDITQDADDDLGIMNVPAHDVLCAGFPCQPFSKSGAQRGMDEARGTLFFNIASIIKTHHPKVVLLENVRNLIGPRHEHEWEVIIRTLREEGYNVSARPAIFSPHLLPEHLGGVPQVRERVFITATYGPDSVPRNDDGTVDMNALGPPPVATMTDRFPRVAESNAPMFDPGAAEGGWNLLDGKLLDESHVIPGCDLTPGETLWIDAWDEFARFMSERTSAPLKGFPYWADSWLDFPEAAAAMRRAPTPERRNENGRYEPGSEAVLRLPKKVTRPVIDSTLPAWKQSHLRRNYDVFAAHWRDILPWAWRWGVYTHLFPASRRKLEWQAQDAKSLWSTVMHFRPSGIRAKRPTYLPALVAITQTSIVGPLERRLSPREAARLQGLPDSFIFADQPAAATYRQMGNGVAVGAVQHVFREHVLRDQALLAADPDGIGQNIVAAAKGTTPSTVRKRLAEHRPAKV</sequence>
<gene>
    <name evidence="8" type="ORF">H9L09_14755</name>
</gene>
<evidence type="ECO:0000256" key="4">
    <source>
        <dbReference type="ARBA" id="ARBA00022747"/>
    </source>
</evidence>
<dbReference type="EC" id="2.1.1.37" evidence="7"/>
<dbReference type="Proteomes" id="UP000515947">
    <property type="component" value="Chromosome"/>
</dbReference>
<dbReference type="CDD" id="cd00315">
    <property type="entry name" value="Cyt_C5_DNA_methylase"/>
    <property type="match status" value="1"/>
</dbReference>
<dbReference type="RefSeq" id="WP_187577630.1">
    <property type="nucleotide sequence ID" value="NZ_CP060713.1"/>
</dbReference>
<dbReference type="GO" id="GO:0003886">
    <property type="term" value="F:DNA (cytosine-5-)-methyltransferase activity"/>
    <property type="evidence" value="ECO:0007669"/>
    <property type="project" value="UniProtKB-EC"/>
</dbReference>
<proteinExistence type="inferred from homology"/>
<evidence type="ECO:0000256" key="5">
    <source>
        <dbReference type="PROSITE-ProRule" id="PRU01016"/>
    </source>
</evidence>
<evidence type="ECO:0000256" key="2">
    <source>
        <dbReference type="ARBA" id="ARBA00022679"/>
    </source>
</evidence>
<keyword evidence="9" id="KW-1185">Reference proteome</keyword>
<evidence type="ECO:0000256" key="6">
    <source>
        <dbReference type="RuleBase" id="RU000416"/>
    </source>
</evidence>
<dbReference type="Gene3D" id="3.40.50.150">
    <property type="entry name" value="Vaccinia Virus protein VP39"/>
    <property type="match status" value="1"/>
</dbReference>
<dbReference type="PANTHER" id="PTHR46098:SF1">
    <property type="entry name" value="TRNA (CYTOSINE(38)-C(5))-METHYLTRANSFERASE"/>
    <property type="match status" value="1"/>
</dbReference>
<dbReference type="GO" id="GO:0009307">
    <property type="term" value="P:DNA restriction-modification system"/>
    <property type="evidence" value="ECO:0007669"/>
    <property type="project" value="UniProtKB-KW"/>
</dbReference>
<evidence type="ECO:0000256" key="1">
    <source>
        <dbReference type="ARBA" id="ARBA00022603"/>
    </source>
</evidence>
<keyword evidence="1 5" id="KW-0489">Methyltransferase</keyword>
<organism evidence="8 9">
    <name type="scientific">Nocardioides mesophilus</name>
    <dbReference type="NCBI Taxonomy" id="433659"/>
    <lineage>
        <taxon>Bacteria</taxon>
        <taxon>Bacillati</taxon>
        <taxon>Actinomycetota</taxon>
        <taxon>Actinomycetes</taxon>
        <taxon>Propionibacteriales</taxon>
        <taxon>Nocardioidaceae</taxon>
        <taxon>Nocardioides</taxon>
    </lineage>
</organism>
<dbReference type="PROSITE" id="PS51679">
    <property type="entry name" value="SAM_MT_C5"/>
    <property type="match status" value="1"/>
</dbReference>
<evidence type="ECO:0000313" key="8">
    <source>
        <dbReference type="EMBL" id="QNN51793.1"/>
    </source>
</evidence>
<dbReference type="PRINTS" id="PR00105">
    <property type="entry name" value="C5METTRFRASE"/>
</dbReference>
<dbReference type="InterPro" id="IPR001525">
    <property type="entry name" value="C5_MeTfrase"/>
</dbReference>
<keyword evidence="2 5" id="KW-0808">Transferase</keyword>
<dbReference type="PROSITE" id="PS00094">
    <property type="entry name" value="C5_MTASE_1"/>
    <property type="match status" value="1"/>
</dbReference>